<dbReference type="EMBL" id="CAFBON010000001">
    <property type="protein sequence ID" value="CAB4972733.1"/>
    <property type="molecule type" value="Genomic_DNA"/>
</dbReference>
<accession>A0A6J7M225</accession>
<proteinExistence type="predicted"/>
<feature type="region of interest" description="Disordered" evidence="1">
    <location>
        <begin position="49"/>
        <end position="79"/>
    </location>
</feature>
<reference evidence="3" key="1">
    <citation type="submission" date="2020-05" db="EMBL/GenBank/DDBJ databases">
        <authorList>
            <person name="Chiriac C."/>
            <person name="Salcher M."/>
            <person name="Ghai R."/>
            <person name="Kavagutti S V."/>
        </authorList>
    </citation>
    <scope>NUCLEOTIDE SEQUENCE</scope>
</reference>
<protein>
    <submittedName>
        <fullName evidence="3">Unannotated protein</fullName>
    </submittedName>
</protein>
<evidence type="ECO:0000313" key="3">
    <source>
        <dbReference type="EMBL" id="CAB4972733.1"/>
    </source>
</evidence>
<evidence type="ECO:0000313" key="2">
    <source>
        <dbReference type="EMBL" id="CAB4789103.1"/>
    </source>
</evidence>
<dbReference type="EMBL" id="CAFAAJ010000003">
    <property type="protein sequence ID" value="CAB4789103.1"/>
    <property type="molecule type" value="Genomic_DNA"/>
</dbReference>
<name>A0A6J7M225_9ZZZZ</name>
<gene>
    <name evidence="2" type="ORF">UFOPK3001_00079</name>
    <name evidence="3" type="ORF">UFOPK3954_00023</name>
</gene>
<dbReference type="AlphaFoldDB" id="A0A6J7M225"/>
<organism evidence="3">
    <name type="scientific">freshwater metagenome</name>
    <dbReference type="NCBI Taxonomy" id="449393"/>
    <lineage>
        <taxon>unclassified sequences</taxon>
        <taxon>metagenomes</taxon>
        <taxon>ecological metagenomes</taxon>
    </lineage>
</organism>
<sequence>MRKRGFDYAAPHSVPSPSDFSLKVRYGAVPTEDPATWGYRDPQLIDQVERREASDDAPSLEATTALLGDPTRPQNDGDSGNCYAVARTEVYGDSRGVAGWPGYQNLVSLQVDSNNELYASRSAEDLTRGWSACMRSAGFDFARWWEAPLSFNVDPASPASITDAERRSASADRSCRASLHFADSLLRLESAIQDRMLDAIPEVVAEFRTASSAAVRRAGQLLAADSATGPERASATTAN</sequence>
<evidence type="ECO:0000256" key="1">
    <source>
        <dbReference type="SAM" id="MobiDB-lite"/>
    </source>
</evidence>